<name>A0ACC5X843_PANGG</name>
<protein>
    <submittedName>
        <fullName evidence="1">Uncharacterized protein</fullName>
    </submittedName>
</protein>
<dbReference type="Proteomes" id="UP000829447">
    <property type="component" value="Linkage Group LG16"/>
</dbReference>
<evidence type="ECO:0000313" key="1">
    <source>
        <dbReference type="EMBL" id="MCI4387229.1"/>
    </source>
</evidence>
<sequence length="308" mass="34629">MKILLIFILYLISGTVDCSDVTGFLGGSVIMISDIQWDPSHTKYICKMGQSDCNDIIRFRSQSHHVQYKRFLLYRNTGGSFLVMIRKLKPQDAGMYRFGVEDQSNYTVNLKVRNDASCGVPKIMNTNLGQNITITCNYPGEYGKNNKYVITLDDEAHIKPIIDTQTISENSRFSISDDRSAKVLSVNISDVREADGVFYLFGVWNKGASVGYYTYFTEIQLHVTGTYMTTSAAQREIPSGAEYSNSSAIIINVCVCVALLLIGGFALMIYKLRHKRTHDISALSSKRKHNKQDCDLQNHTAHKSMPVL</sequence>
<dbReference type="EMBL" id="CM040469">
    <property type="protein sequence ID" value="MCI4387229.1"/>
    <property type="molecule type" value="Genomic_DNA"/>
</dbReference>
<organism evidence="1 2">
    <name type="scientific">Pangasianodon gigas</name>
    <name type="common">Mekong giant catfish</name>
    <name type="synonym">Pangasius gigas</name>
    <dbReference type="NCBI Taxonomy" id="30993"/>
    <lineage>
        <taxon>Eukaryota</taxon>
        <taxon>Metazoa</taxon>
        <taxon>Chordata</taxon>
        <taxon>Craniata</taxon>
        <taxon>Vertebrata</taxon>
        <taxon>Euteleostomi</taxon>
        <taxon>Actinopterygii</taxon>
        <taxon>Neopterygii</taxon>
        <taxon>Teleostei</taxon>
        <taxon>Ostariophysi</taxon>
        <taxon>Siluriformes</taxon>
        <taxon>Pangasiidae</taxon>
        <taxon>Pangasianodon</taxon>
    </lineage>
</organism>
<accession>A0ACC5X843</accession>
<gene>
    <name evidence="1" type="ORF">PGIGA_G00071650</name>
</gene>
<comment type="caution">
    <text evidence="1">The sequence shown here is derived from an EMBL/GenBank/DDBJ whole genome shotgun (WGS) entry which is preliminary data.</text>
</comment>
<evidence type="ECO:0000313" key="2">
    <source>
        <dbReference type="Proteomes" id="UP000829447"/>
    </source>
</evidence>
<keyword evidence="2" id="KW-1185">Reference proteome</keyword>
<reference evidence="1 2" key="1">
    <citation type="journal article" date="2022" name="bioRxiv">
        <title>An ancient truncated duplication of the anti-Mullerian hormone receptor type 2 gene is a potential conserved master sex determinant in the Pangasiidae catfish family.</title>
        <authorList>
            <person name="Wen M."/>
            <person name="Pan Q."/>
            <person name="Jouanno E."/>
            <person name="Montfort J."/>
            <person name="Zahm M."/>
            <person name="Cabau C."/>
            <person name="Klopp C."/>
            <person name="Iampietro C."/>
            <person name="Roques C."/>
            <person name="Bouchez O."/>
            <person name="Castinel A."/>
            <person name="Donnadieu C."/>
            <person name="Parrinello H."/>
            <person name="Poncet C."/>
            <person name="Belmonte E."/>
            <person name="Gautier V."/>
            <person name="Avarre J.-C."/>
            <person name="Dugue R."/>
            <person name="Gustiano R."/>
            <person name="Ha T.T.T."/>
            <person name="Campet M."/>
            <person name="Sriphairoj K."/>
            <person name="Ribolli J."/>
            <person name="de Almeida F.L."/>
            <person name="Desvignes T."/>
            <person name="Postlethwait J.H."/>
            <person name="Bucao C.F."/>
            <person name="Robinson-Rechavi M."/>
            <person name="Bobe J."/>
            <person name="Herpin A."/>
            <person name="Guiguen Y."/>
        </authorList>
    </citation>
    <scope>NUCLEOTIDE SEQUENCE [LARGE SCALE GENOMIC DNA]</scope>
    <source>
        <strain evidence="1">YG-Dec2019</strain>
    </source>
</reference>
<proteinExistence type="predicted"/>